<evidence type="ECO:0000313" key="1">
    <source>
        <dbReference type="EMBL" id="TDT33092.1"/>
    </source>
</evidence>
<name>A0A4R7J6Q6_9ACTN</name>
<gene>
    <name evidence="1" type="ORF">CLV29_0693</name>
</gene>
<accession>A0A4R7J6Q6</accession>
<keyword evidence="2" id="KW-1185">Reference proteome</keyword>
<dbReference type="Proteomes" id="UP000295371">
    <property type="component" value="Unassembled WGS sequence"/>
</dbReference>
<reference evidence="1 2" key="1">
    <citation type="submission" date="2019-03" db="EMBL/GenBank/DDBJ databases">
        <title>Genomic Encyclopedia of Archaeal and Bacterial Type Strains, Phase II (KMG-II): from individual species to whole genera.</title>
        <authorList>
            <person name="Goeker M."/>
        </authorList>
    </citation>
    <scope>NUCLEOTIDE SEQUENCE [LARGE SCALE GENOMIC DNA]</scope>
    <source>
        <strain evidence="1 2">DSM 24323</strain>
    </source>
</reference>
<dbReference type="SUPFAM" id="SSF48452">
    <property type="entry name" value="TPR-like"/>
    <property type="match status" value="1"/>
</dbReference>
<proteinExistence type="predicted"/>
<dbReference type="Gene3D" id="1.25.40.10">
    <property type="entry name" value="Tetratricopeptide repeat domain"/>
    <property type="match status" value="1"/>
</dbReference>
<dbReference type="EMBL" id="SOAW01000001">
    <property type="protein sequence ID" value="TDT33092.1"/>
    <property type="molecule type" value="Genomic_DNA"/>
</dbReference>
<protein>
    <recommendedName>
        <fullName evidence="3">Tetratricopeptide repeat protein</fullName>
    </recommendedName>
</protein>
<evidence type="ECO:0008006" key="3">
    <source>
        <dbReference type="Google" id="ProtNLM"/>
    </source>
</evidence>
<sequence length="220" mass="23885">MPRAVKAELRGLPADLAEKVGGHLLMAGQLIDTDPVEAQRYAAVARRHAARLPVVREAAAETAYAAEDFAAALQDFRTLRRMTGSDEYLPVIADCLRALGKPDEALATAREGSGGRLPVATRVELRIVEAGAREDLGQVAEAKRLLRKAWDAEHNSPAEVRARLAYAYAAVLEREGNTADSRAWFARAADADPEATDAADHLRVDRTDDIEVEFDAEGEE</sequence>
<comment type="caution">
    <text evidence="1">The sequence shown here is derived from an EMBL/GenBank/DDBJ whole genome shotgun (WGS) entry which is preliminary data.</text>
</comment>
<evidence type="ECO:0000313" key="2">
    <source>
        <dbReference type="Proteomes" id="UP000295371"/>
    </source>
</evidence>
<dbReference type="InterPro" id="IPR011990">
    <property type="entry name" value="TPR-like_helical_dom_sf"/>
</dbReference>
<dbReference type="AlphaFoldDB" id="A0A4R7J6Q6"/>
<organism evidence="1 2">
    <name type="scientific">Naumannella halotolerans</name>
    <dbReference type="NCBI Taxonomy" id="993414"/>
    <lineage>
        <taxon>Bacteria</taxon>
        <taxon>Bacillati</taxon>
        <taxon>Actinomycetota</taxon>
        <taxon>Actinomycetes</taxon>
        <taxon>Propionibacteriales</taxon>
        <taxon>Propionibacteriaceae</taxon>
        <taxon>Naumannella</taxon>
    </lineage>
</organism>